<dbReference type="EMBL" id="JAVAMP010000001">
    <property type="protein sequence ID" value="MDP5273444.1"/>
    <property type="molecule type" value="Genomic_DNA"/>
</dbReference>
<accession>A0ABT9IVQ4</accession>
<keyword evidence="4" id="KW-0282">Flagellum</keyword>
<keyword evidence="5" id="KW-1185">Reference proteome</keyword>
<evidence type="ECO:0000313" key="4">
    <source>
        <dbReference type="EMBL" id="MDP5273444.1"/>
    </source>
</evidence>
<comment type="similarity">
    <text evidence="1">Belongs to the FlgD family.</text>
</comment>
<name>A0ABT9IVQ4_9BACL</name>
<evidence type="ECO:0000256" key="2">
    <source>
        <dbReference type="ARBA" id="ARBA00022795"/>
    </source>
</evidence>
<sequence length="189" mass="21049">MSGYIPGVTNVWPNYSTENQNISTSEEQNDLGKDEFLKLLVEQLKHQDPLEPLNDQEFIAQMATFSSLEQMMNISGEIQLLRQSIGITSDMVGKEITYSYFDTLTLEVITKTGVVDAISIREGAQFAIVNEEEVPMDFIVEISNPDNIADSPNEEIGNDEVNETNEELEAETVDDQQSDGALNHGVVDE</sequence>
<evidence type="ECO:0000313" key="5">
    <source>
        <dbReference type="Proteomes" id="UP001231941"/>
    </source>
</evidence>
<dbReference type="Proteomes" id="UP001231941">
    <property type="component" value="Unassembled WGS sequence"/>
</dbReference>
<dbReference type="InterPro" id="IPR005648">
    <property type="entry name" value="FlgD"/>
</dbReference>
<evidence type="ECO:0000256" key="1">
    <source>
        <dbReference type="ARBA" id="ARBA00010577"/>
    </source>
</evidence>
<keyword evidence="4" id="KW-0969">Cilium</keyword>
<gene>
    <name evidence="4" type="ORF">Q5Y73_04960</name>
</gene>
<keyword evidence="4" id="KW-0966">Cell projection</keyword>
<keyword evidence="2" id="KW-1005">Bacterial flagellum biogenesis</keyword>
<evidence type="ECO:0000256" key="3">
    <source>
        <dbReference type="SAM" id="MobiDB-lite"/>
    </source>
</evidence>
<protein>
    <submittedName>
        <fullName evidence="4">Flagellar hook capping FlgD N-terminal domain-containing protein</fullName>
    </submittedName>
</protein>
<dbReference type="Pfam" id="PF03963">
    <property type="entry name" value="FlgD"/>
    <property type="match status" value="1"/>
</dbReference>
<comment type="caution">
    <text evidence="4">The sequence shown here is derived from an EMBL/GenBank/DDBJ whole genome shotgun (WGS) entry which is preliminary data.</text>
</comment>
<proteinExistence type="inferred from homology"/>
<feature type="compositionally biased region" description="Acidic residues" evidence="3">
    <location>
        <begin position="152"/>
        <end position="177"/>
    </location>
</feature>
<dbReference type="RefSeq" id="WP_305990713.1">
    <property type="nucleotide sequence ID" value="NZ_JAVAMP010000001.1"/>
</dbReference>
<reference evidence="4 5" key="1">
    <citation type="submission" date="2023-08" db="EMBL/GenBank/DDBJ databases">
        <authorList>
            <person name="Park J.-S."/>
        </authorList>
    </citation>
    <scope>NUCLEOTIDE SEQUENCE [LARGE SCALE GENOMIC DNA]</scope>
    <source>
        <strain evidence="4 5">2205SS18-9</strain>
    </source>
</reference>
<organism evidence="4 5">
    <name type="scientific">Chengkuizengella axinellae</name>
    <dbReference type="NCBI Taxonomy" id="3064388"/>
    <lineage>
        <taxon>Bacteria</taxon>
        <taxon>Bacillati</taxon>
        <taxon>Bacillota</taxon>
        <taxon>Bacilli</taxon>
        <taxon>Bacillales</taxon>
        <taxon>Paenibacillaceae</taxon>
        <taxon>Chengkuizengella</taxon>
    </lineage>
</organism>
<feature type="region of interest" description="Disordered" evidence="3">
    <location>
        <begin position="146"/>
        <end position="189"/>
    </location>
</feature>